<dbReference type="InterPro" id="IPR036915">
    <property type="entry name" value="Cyclin-like_sf"/>
</dbReference>
<feature type="region of interest" description="Disordered" evidence="6">
    <location>
        <begin position="66"/>
        <end position="89"/>
    </location>
</feature>
<keyword evidence="2" id="KW-0805">Transcription regulation</keyword>
<evidence type="ECO:0000256" key="4">
    <source>
        <dbReference type="ARBA" id="ARBA00031706"/>
    </source>
</evidence>
<keyword evidence="5" id="KW-0863">Zinc-finger</keyword>
<evidence type="ECO:0000313" key="8">
    <source>
        <dbReference type="EMBL" id="KAK4527109.1"/>
    </source>
</evidence>
<dbReference type="Gene3D" id="1.10.472.10">
    <property type="entry name" value="Cyclin-like"/>
    <property type="match status" value="1"/>
</dbReference>
<keyword evidence="5" id="KW-0479">Metal-binding</keyword>
<dbReference type="GO" id="GO:0070897">
    <property type="term" value="P:transcription preinitiation complex assembly"/>
    <property type="evidence" value="ECO:0007669"/>
    <property type="project" value="InterPro"/>
</dbReference>
<dbReference type="InterPro" id="IPR013137">
    <property type="entry name" value="Znf_TFIIB"/>
</dbReference>
<accession>A0AAV9II74</accession>
<comment type="caution">
    <text evidence="8">The sequence shown here is derived from an EMBL/GenBank/DDBJ whole genome shotgun (WGS) entry which is preliminary data.</text>
</comment>
<dbReference type="GO" id="GO:0097550">
    <property type="term" value="C:transcription preinitiation complex"/>
    <property type="evidence" value="ECO:0007669"/>
    <property type="project" value="TreeGrafter"/>
</dbReference>
<dbReference type="Proteomes" id="UP001300502">
    <property type="component" value="Unassembled WGS sequence"/>
</dbReference>
<dbReference type="AlphaFoldDB" id="A0AAV9II74"/>
<dbReference type="SUPFAM" id="SSF57783">
    <property type="entry name" value="Zinc beta-ribbon"/>
    <property type="match status" value="1"/>
</dbReference>
<evidence type="ECO:0000256" key="3">
    <source>
        <dbReference type="ARBA" id="ARBA00023163"/>
    </source>
</evidence>
<dbReference type="Pfam" id="PF00382">
    <property type="entry name" value="TFIIB"/>
    <property type="match status" value="2"/>
</dbReference>
<name>A0AAV9II74_9RHOD</name>
<evidence type="ECO:0000256" key="6">
    <source>
        <dbReference type="SAM" id="MobiDB-lite"/>
    </source>
</evidence>
<evidence type="ECO:0000259" key="7">
    <source>
        <dbReference type="PROSITE" id="PS51134"/>
    </source>
</evidence>
<keyword evidence="1" id="KW-0677">Repeat</keyword>
<dbReference type="Pfam" id="PF08271">
    <property type="entry name" value="Zn_Ribbon_TF"/>
    <property type="match status" value="1"/>
</dbReference>
<keyword evidence="3" id="KW-0804">Transcription</keyword>
<organism evidence="8 9">
    <name type="scientific">Galdieria yellowstonensis</name>
    <dbReference type="NCBI Taxonomy" id="3028027"/>
    <lineage>
        <taxon>Eukaryota</taxon>
        <taxon>Rhodophyta</taxon>
        <taxon>Bangiophyceae</taxon>
        <taxon>Galdieriales</taxon>
        <taxon>Galdieriaceae</taxon>
        <taxon>Galdieria</taxon>
    </lineage>
</organism>
<dbReference type="PANTHER" id="PTHR11618:SF13">
    <property type="entry name" value="TRANSCRIPTION INITIATION FACTOR IIB"/>
    <property type="match status" value="1"/>
</dbReference>
<dbReference type="PRINTS" id="PR00685">
    <property type="entry name" value="TIFACTORIIB"/>
</dbReference>
<proteinExistence type="predicted"/>
<dbReference type="EMBL" id="JANCYU010000048">
    <property type="protein sequence ID" value="KAK4527109.1"/>
    <property type="molecule type" value="Genomic_DNA"/>
</dbReference>
<dbReference type="PROSITE" id="PS51134">
    <property type="entry name" value="ZF_TFIIB"/>
    <property type="match status" value="1"/>
</dbReference>
<protein>
    <recommendedName>
        <fullName evidence="4">General transcription factor TFIIB</fullName>
    </recommendedName>
</protein>
<reference evidence="8 9" key="1">
    <citation type="submission" date="2022-07" db="EMBL/GenBank/DDBJ databases">
        <title>Genome-wide signatures of adaptation to extreme environments.</title>
        <authorList>
            <person name="Cho C.H."/>
            <person name="Yoon H.S."/>
        </authorList>
    </citation>
    <scope>NUCLEOTIDE SEQUENCE [LARGE SCALE GENOMIC DNA]</scope>
    <source>
        <strain evidence="8 9">108.79 E11</strain>
    </source>
</reference>
<dbReference type="SUPFAM" id="SSF47954">
    <property type="entry name" value="Cyclin-like"/>
    <property type="match status" value="2"/>
</dbReference>
<dbReference type="InterPro" id="IPR013150">
    <property type="entry name" value="TFIIB_cyclin"/>
</dbReference>
<evidence type="ECO:0000313" key="9">
    <source>
        <dbReference type="Proteomes" id="UP001300502"/>
    </source>
</evidence>
<dbReference type="Gene3D" id="1.10.472.170">
    <property type="match status" value="1"/>
</dbReference>
<feature type="domain" description="TFIIB-type" evidence="7">
    <location>
        <begin position="22"/>
        <end position="53"/>
    </location>
</feature>
<evidence type="ECO:0000256" key="1">
    <source>
        <dbReference type="ARBA" id="ARBA00022737"/>
    </source>
</evidence>
<dbReference type="InterPro" id="IPR000812">
    <property type="entry name" value="TFIIB"/>
</dbReference>
<evidence type="ECO:0000256" key="2">
    <source>
        <dbReference type="ARBA" id="ARBA00023015"/>
    </source>
</evidence>
<dbReference type="GO" id="GO:0017025">
    <property type="term" value="F:TBP-class protein binding"/>
    <property type="evidence" value="ECO:0007669"/>
    <property type="project" value="InterPro"/>
</dbReference>
<keyword evidence="9" id="KW-1185">Reference proteome</keyword>
<dbReference type="GO" id="GO:0005634">
    <property type="term" value="C:nucleus"/>
    <property type="evidence" value="ECO:0007669"/>
    <property type="project" value="TreeGrafter"/>
</dbReference>
<sequence>MNALSASQSLSSSLAPQLNADVPDTCKECGSDDLVEDHAQGDVICRNCGLVAAERIVDLGSEWRNFENDDSGTDPSRVGGPSNPLLESGPSTVIGGVVSDSKSLNARLNRAQNRHSTSKSDRVLLDAFSLISQFAERSSLSQRVVDRAQELFKMYFDQLTLNPRGGRTRYLKEHETTAVAAASLQWAAHIEGVPRSFKEMTSTTQVPKKTLSDTYLKMKQSLKLNQLNKSTEDFIGRFCSHLRLPHFYTAKAIQIVQACREVDGVYGRSYITVAAAAIYTACERFGTDELKRMIRRHLPKVSGVEIVTIANTFRIMKPHADKLFKSLPSDGVHSR</sequence>
<gene>
    <name evidence="8" type="ORF">GAYE_SCF35G5031</name>
</gene>
<dbReference type="PANTHER" id="PTHR11618">
    <property type="entry name" value="TRANSCRIPTION INITIATION FACTOR IIB-RELATED"/>
    <property type="match status" value="1"/>
</dbReference>
<evidence type="ECO:0000256" key="5">
    <source>
        <dbReference type="PROSITE-ProRule" id="PRU00469"/>
    </source>
</evidence>
<keyword evidence="5" id="KW-0862">Zinc</keyword>
<dbReference type="GO" id="GO:0008270">
    <property type="term" value="F:zinc ion binding"/>
    <property type="evidence" value="ECO:0007669"/>
    <property type="project" value="UniProtKB-KW"/>
</dbReference>